<comment type="catalytic activity">
    <reaction evidence="1">
        <text>a triacylglycerol + H2O = a diacylglycerol + a fatty acid + H(+)</text>
        <dbReference type="Rhea" id="RHEA:12044"/>
        <dbReference type="ChEBI" id="CHEBI:15377"/>
        <dbReference type="ChEBI" id="CHEBI:15378"/>
        <dbReference type="ChEBI" id="CHEBI:17855"/>
        <dbReference type="ChEBI" id="CHEBI:18035"/>
        <dbReference type="ChEBI" id="CHEBI:28868"/>
        <dbReference type="EC" id="3.1.1.3"/>
    </reaction>
</comment>
<evidence type="ECO:0000256" key="7">
    <source>
        <dbReference type="ARBA" id="ARBA00022692"/>
    </source>
</evidence>
<dbReference type="GO" id="GO:0034727">
    <property type="term" value="P:piecemeal microautophagy of the nucleus"/>
    <property type="evidence" value="ECO:0007669"/>
    <property type="project" value="TreeGrafter"/>
</dbReference>
<comment type="function">
    <text evidence="17">Lipase which is essential for lysis of subvacuolar cytoplasm to vacuole targeted bodies and intravacuolar autophagic bodies. Involved in the lysis of intravacuolar multivesicular body (MVB) vesicles. The intravacuolar membrane disintegration by ATG15 is critical to life span extension.</text>
</comment>
<feature type="compositionally biased region" description="Basic and acidic residues" evidence="19">
    <location>
        <begin position="382"/>
        <end position="396"/>
    </location>
</feature>
<protein>
    <recommendedName>
        <fullName evidence="6">triacylglycerol lipase</fullName>
        <ecNumber evidence="6">3.1.1.3</ecNumber>
    </recommendedName>
    <alternativeName>
        <fullName evidence="18">Autophagy-related protein 15</fullName>
    </alternativeName>
</protein>
<evidence type="ECO:0000259" key="20">
    <source>
        <dbReference type="Pfam" id="PF01764"/>
    </source>
</evidence>
<evidence type="ECO:0000256" key="18">
    <source>
        <dbReference type="ARBA" id="ARBA00029828"/>
    </source>
</evidence>
<evidence type="ECO:0000256" key="10">
    <source>
        <dbReference type="ARBA" id="ARBA00022963"/>
    </source>
</evidence>
<dbReference type="GO" id="GO:0004620">
    <property type="term" value="F:phospholipase activity"/>
    <property type="evidence" value="ECO:0007669"/>
    <property type="project" value="TreeGrafter"/>
</dbReference>
<keyword evidence="22" id="KW-1185">Reference proteome</keyword>
<comment type="subcellular location">
    <subcellularLocation>
        <location evidence="3">Endosome</location>
        <location evidence="3">Multivesicular body membrane</location>
        <topology evidence="3">Single-pass type II membrane protein</topology>
    </subcellularLocation>
    <subcellularLocation>
        <location evidence="2">Prevacuolar compartment membrane</location>
        <topology evidence="2">Single-pass type II membrane protein</topology>
    </subcellularLocation>
</comment>
<dbReference type="CDD" id="cd00519">
    <property type="entry name" value="Lipase_3"/>
    <property type="match status" value="1"/>
</dbReference>
<keyword evidence="16" id="KW-0325">Glycoprotein</keyword>
<evidence type="ECO:0000256" key="5">
    <source>
        <dbReference type="ARBA" id="ARBA00011137"/>
    </source>
</evidence>
<organism evidence="21 22">
    <name type="scientific">Crepidotus variabilis</name>
    <dbReference type="NCBI Taxonomy" id="179855"/>
    <lineage>
        <taxon>Eukaryota</taxon>
        <taxon>Fungi</taxon>
        <taxon>Dikarya</taxon>
        <taxon>Basidiomycota</taxon>
        <taxon>Agaricomycotina</taxon>
        <taxon>Agaricomycetes</taxon>
        <taxon>Agaricomycetidae</taxon>
        <taxon>Agaricales</taxon>
        <taxon>Agaricineae</taxon>
        <taxon>Crepidotaceae</taxon>
        <taxon>Crepidotus</taxon>
    </lineage>
</organism>
<gene>
    <name evidence="21" type="ORF">CPB83DRAFT_854682</name>
</gene>
<dbReference type="EMBL" id="MU157854">
    <property type="protein sequence ID" value="KAF9528233.1"/>
    <property type="molecule type" value="Genomic_DNA"/>
</dbReference>
<evidence type="ECO:0000256" key="11">
    <source>
        <dbReference type="ARBA" id="ARBA00022968"/>
    </source>
</evidence>
<keyword evidence="10" id="KW-0442">Lipid degradation</keyword>
<comment type="similarity">
    <text evidence="4">Belongs to the AB hydrolase superfamily. Lipase family.</text>
</comment>
<comment type="subunit">
    <text evidence="5">Binds to both phosphatidylinositol (PI) and phosphatidylinositol 3,5-bisphosphate (PIP2).</text>
</comment>
<keyword evidence="9 21" id="KW-0378">Hydrolase</keyword>
<dbReference type="OrthoDB" id="58570at2759"/>
<dbReference type="GO" id="GO:0032585">
    <property type="term" value="C:multivesicular body membrane"/>
    <property type="evidence" value="ECO:0007669"/>
    <property type="project" value="UniProtKB-SubCell"/>
</dbReference>
<keyword evidence="12" id="KW-1133">Transmembrane helix</keyword>
<dbReference type="Pfam" id="PF01764">
    <property type="entry name" value="Lipase_3"/>
    <property type="match status" value="1"/>
</dbReference>
<dbReference type="GO" id="GO:0006660">
    <property type="term" value="P:phosphatidylserine catabolic process"/>
    <property type="evidence" value="ECO:0007669"/>
    <property type="project" value="TreeGrafter"/>
</dbReference>
<keyword evidence="15" id="KW-0472">Membrane</keyword>
<dbReference type="InterPro" id="IPR050805">
    <property type="entry name" value="ATG15_Lipase"/>
</dbReference>
<dbReference type="GO" id="GO:0005775">
    <property type="term" value="C:vacuolar lumen"/>
    <property type="evidence" value="ECO:0007669"/>
    <property type="project" value="TreeGrafter"/>
</dbReference>
<dbReference type="PANTHER" id="PTHR47175:SF2">
    <property type="entry name" value="LIPASE ATG15-RELATED"/>
    <property type="match status" value="1"/>
</dbReference>
<evidence type="ECO:0000256" key="6">
    <source>
        <dbReference type="ARBA" id="ARBA00013279"/>
    </source>
</evidence>
<evidence type="ECO:0000256" key="15">
    <source>
        <dbReference type="ARBA" id="ARBA00023136"/>
    </source>
</evidence>
<evidence type="ECO:0000256" key="3">
    <source>
        <dbReference type="ARBA" id="ARBA00004343"/>
    </source>
</evidence>
<name>A0A9P6EEV2_9AGAR</name>
<evidence type="ECO:0000256" key="9">
    <source>
        <dbReference type="ARBA" id="ARBA00022801"/>
    </source>
</evidence>
<evidence type="ECO:0000256" key="13">
    <source>
        <dbReference type="ARBA" id="ARBA00023006"/>
    </source>
</evidence>
<accession>A0A9P6EEV2</accession>
<dbReference type="SUPFAM" id="SSF53474">
    <property type="entry name" value="alpha/beta-Hydrolases"/>
    <property type="match status" value="1"/>
</dbReference>
<dbReference type="Proteomes" id="UP000807306">
    <property type="component" value="Unassembled WGS sequence"/>
</dbReference>
<feature type="domain" description="Fungal lipase-type" evidence="20">
    <location>
        <begin position="251"/>
        <end position="276"/>
    </location>
</feature>
<proteinExistence type="inferred from homology"/>
<keyword evidence="11" id="KW-0735">Signal-anchor</keyword>
<evidence type="ECO:0000256" key="8">
    <source>
        <dbReference type="ARBA" id="ARBA00022753"/>
    </source>
</evidence>
<evidence type="ECO:0000256" key="19">
    <source>
        <dbReference type="SAM" id="MobiDB-lite"/>
    </source>
</evidence>
<evidence type="ECO:0000313" key="21">
    <source>
        <dbReference type="EMBL" id="KAF9528233.1"/>
    </source>
</evidence>
<feature type="compositionally biased region" description="Basic and acidic residues" evidence="19">
    <location>
        <begin position="408"/>
        <end position="425"/>
    </location>
</feature>
<evidence type="ECO:0000256" key="1">
    <source>
        <dbReference type="ARBA" id="ARBA00001024"/>
    </source>
</evidence>
<dbReference type="GO" id="GO:0034496">
    <property type="term" value="P:multivesicular body membrane disassembly"/>
    <property type="evidence" value="ECO:0007669"/>
    <property type="project" value="TreeGrafter"/>
</dbReference>
<dbReference type="GO" id="GO:0004806">
    <property type="term" value="F:triacylglycerol lipase activity"/>
    <property type="evidence" value="ECO:0007669"/>
    <property type="project" value="UniProtKB-EC"/>
</dbReference>
<keyword evidence="7" id="KW-0812">Transmembrane</keyword>
<dbReference type="AlphaFoldDB" id="A0A9P6EEV2"/>
<keyword evidence="13" id="KW-0072">Autophagy</keyword>
<evidence type="ECO:0000256" key="12">
    <source>
        <dbReference type="ARBA" id="ARBA00022989"/>
    </source>
</evidence>
<evidence type="ECO:0000256" key="14">
    <source>
        <dbReference type="ARBA" id="ARBA00023098"/>
    </source>
</evidence>
<sequence>MLLGLPVTLQSLISTFLWNTAPDKPQTAAITFQLRHHHGISNNSRILFSDFQRDTSFLGYDSEFIIQTSRGSVARPKTLEAFTGSRRSRIMGLAPVVAWDDWEVPIPDVTKRSTLYQLAKMAGNSYFPDLNSSGWYDVSEGWKSNPHGWLPEDDGLRGHIFVSNDNTSVVISIKGTSATWPVGEGGPTAPRDKLNDNMLFSCCCGRVGPTWSPVCGCYSGGYKCDENCIDEALKDDGLFYPLGLNLYNNVSYLYPNANIWITGHSLGGGLASLMGTTFGAPVVAFEAPAERRAWQRLHLPIPPSTKHITHVYNTADPIPQGTCTGIASICAIGGFALETKCHIGQVILYDTVSKLGWSVDARSHPIKVVIDRLLSENADWKPEFNSESEDGKEARRQHGWGWIPWPGKKHEDDPKEEPGTLREVPRARPAVEVEGEDGVCTDCFNWEYGSFQNLSVAVRPTGCGMASGGL</sequence>
<feature type="region of interest" description="Disordered" evidence="19">
    <location>
        <begin position="382"/>
        <end position="425"/>
    </location>
</feature>
<keyword evidence="14" id="KW-0443">Lipid metabolism</keyword>
<comment type="caution">
    <text evidence="21">The sequence shown here is derived from an EMBL/GenBank/DDBJ whole genome shotgun (WGS) entry which is preliminary data.</text>
</comment>
<reference evidence="21" key="1">
    <citation type="submission" date="2020-11" db="EMBL/GenBank/DDBJ databases">
        <authorList>
            <consortium name="DOE Joint Genome Institute"/>
            <person name="Ahrendt S."/>
            <person name="Riley R."/>
            <person name="Andreopoulos W."/>
            <person name="Labutti K."/>
            <person name="Pangilinan J."/>
            <person name="Ruiz-Duenas F.J."/>
            <person name="Barrasa J.M."/>
            <person name="Sanchez-Garcia M."/>
            <person name="Camarero S."/>
            <person name="Miyauchi S."/>
            <person name="Serrano A."/>
            <person name="Linde D."/>
            <person name="Babiker R."/>
            <person name="Drula E."/>
            <person name="Ayuso-Fernandez I."/>
            <person name="Pacheco R."/>
            <person name="Padilla G."/>
            <person name="Ferreira P."/>
            <person name="Barriuso J."/>
            <person name="Kellner H."/>
            <person name="Castanera R."/>
            <person name="Alfaro M."/>
            <person name="Ramirez L."/>
            <person name="Pisabarro A.G."/>
            <person name="Kuo A."/>
            <person name="Tritt A."/>
            <person name="Lipzen A."/>
            <person name="He G."/>
            <person name="Yan M."/>
            <person name="Ng V."/>
            <person name="Cullen D."/>
            <person name="Martin F."/>
            <person name="Rosso M.-N."/>
            <person name="Henrissat B."/>
            <person name="Hibbett D."/>
            <person name="Martinez A.T."/>
            <person name="Grigoriev I.V."/>
        </authorList>
    </citation>
    <scope>NUCLEOTIDE SEQUENCE</scope>
    <source>
        <strain evidence="21">CBS 506.95</strain>
    </source>
</reference>
<dbReference type="InterPro" id="IPR029058">
    <property type="entry name" value="AB_hydrolase_fold"/>
</dbReference>
<dbReference type="EC" id="3.1.1.3" evidence="6"/>
<evidence type="ECO:0000256" key="2">
    <source>
        <dbReference type="ARBA" id="ARBA00004270"/>
    </source>
</evidence>
<dbReference type="PANTHER" id="PTHR47175">
    <property type="entry name" value="LIPASE ATG15-RELATED"/>
    <property type="match status" value="1"/>
</dbReference>
<evidence type="ECO:0000313" key="22">
    <source>
        <dbReference type="Proteomes" id="UP000807306"/>
    </source>
</evidence>
<dbReference type="Gene3D" id="3.40.50.1820">
    <property type="entry name" value="alpha/beta hydrolase"/>
    <property type="match status" value="1"/>
</dbReference>
<dbReference type="GO" id="GO:0046461">
    <property type="term" value="P:neutral lipid catabolic process"/>
    <property type="evidence" value="ECO:0007669"/>
    <property type="project" value="TreeGrafter"/>
</dbReference>
<evidence type="ECO:0000256" key="4">
    <source>
        <dbReference type="ARBA" id="ARBA00010701"/>
    </source>
</evidence>
<dbReference type="InterPro" id="IPR002921">
    <property type="entry name" value="Fungal_lipase-type"/>
</dbReference>
<keyword evidence="8" id="KW-0967">Endosome</keyword>
<evidence type="ECO:0000256" key="17">
    <source>
        <dbReference type="ARBA" id="ARBA00024663"/>
    </source>
</evidence>
<evidence type="ECO:0000256" key="16">
    <source>
        <dbReference type="ARBA" id="ARBA00023180"/>
    </source>
</evidence>